<protein>
    <submittedName>
        <fullName evidence="1">Uncharacterized protein</fullName>
    </submittedName>
</protein>
<proteinExistence type="predicted"/>
<reference evidence="1" key="1">
    <citation type="journal article" date="2020" name="mSystems">
        <title>Genome- and Community-Level Interaction Insights into Carbon Utilization and Element Cycling Functions of Hydrothermarchaeota in Hydrothermal Sediment.</title>
        <authorList>
            <person name="Zhou Z."/>
            <person name="Liu Y."/>
            <person name="Xu W."/>
            <person name="Pan J."/>
            <person name="Luo Z.H."/>
            <person name="Li M."/>
        </authorList>
    </citation>
    <scope>NUCLEOTIDE SEQUENCE [LARGE SCALE GENOMIC DNA]</scope>
    <source>
        <strain evidence="1">SpSt-374</strain>
    </source>
</reference>
<organism evidence="1">
    <name type="scientific">Planktothricoides sp. SpSt-374</name>
    <dbReference type="NCBI Taxonomy" id="2282167"/>
    <lineage>
        <taxon>Bacteria</taxon>
        <taxon>Bacillati</taxon>
        <taxon>Cyanobacteriota</taxon>
        <taxon>Cyanophyceae</taxon>
        <taxon>Oscillatoriophycideae</taxon>
        <taxon>Oscillatoriales</taxon>
        <taxon>Oscillatoriaceae</taxon>
        <taxon>Planktothricoides</taxon>
    </lineage>
</organism>
<gene>
    <name evidence="1" type="ORF">ENR15_08015</name>
</gene>
<sequence length="335" mass="36279">MNTSDRDTPSKQPRPLVLALMLTGALLLQAYPGITHKARAGSDPMVLARKILFKTGVVVAKMQGKEGVPLAVSQAVRLNLSQKLGISISQLKITASSAENWPDTCLGLAATGEVCGQMMVSGWRVVVANHWVYRTDDTGRKIVLENRNAPVSYLPEAVKNAVLAAVEPKLAMDAPPPEFTWVEWREWENSCLGLTGADPECGSNKVAGWVAIVSSGPNRWVYRTDDTGKTVLLDAQLSAADSNSKPASLPIPVLHAVKMDLAKAVGIPPEELQLREFSPQTWSDLCLGIPKSDEECTPSNNVDGWRIVLSAGDTSWAYRTDATGKQIRLEDALLR</sequence>
<name>A0A7C3ZT14_9CYAN</name>
<accession>A0A7C3ZT14</accession>
<dbReference type="AlphaFoldDB" id="A0A7C3ZT14"/>
<evidence type="ECO:0000313" key="1">
    <source>
        <dbReference type="EMBL" id="HGG00586.1"/>
    </source>
</evidence>
<dbReference type="EMBL" id="DSPX01000078">
    <property type="protein sequence ID" value="HGG00586.1"/>
    <property type="molecule type" value="Genomic_DNA"/>
</dbReference>
<comment type="caution">
    <text evidence="1">The sequence shown here is derived from an EMBL/GenBank/DDBJ whole genome shotgun (WGS) entry which is preliminary data.</text>
</comment>